<name>A0A101EJM5_9EURY</name>
<evidence type="ECO:0000313" key="2">
    <source>
        <dbReference type="Proteomes" id="UP000053911"/>
    </source>
</evidence>
<proteinExistence type="predicted"/>
<evidence type="ECO:0000313" key="1">
    <source>
        <dbReference type="EMBL" id="KUK16580.1"/>
    </source>
</evidence>
<dbReference type="EMBL" id="LGFD01000106">
    <property type="protein sequence ID" value="KUK16580.1"/>
    <property type="molecule type" value="Genomic_DNA"/>
</dbReference>
<sequence length="182" mass="21057">MRDYLVNDRFKFPLPYVSPEVNSMEAYNNIGIRRRLRRFFRRDGRALIFAMDHGFEHGPTDFEETWEHINPRIIIRKVVRAGIDGVMMLPGVARISGEELVGKDVGLMVKLTSKTELRPKEEWLMQDQLGFVEDAIKLGADAVAATVYWGSPYEGAMINTARKRTIELLCMEQGLLQRWERI</sequence>
<dbReference type="Gene3D" id="3.20.20.70">
    <property type="entry name" value="Aldolase class I"/>
    <property type="match status" value="1"/>
</dbReference>
<protein>
    <submittedName>
        <fullName evidence="1">Fructose-1,6-bisphosphate aldolase (FBA)</fullName>
    </submittedName>
</protein>
<dbReference type="Proteomes" id="UP000053911">
    <property type="component" value="Unassembled WGS sequence"/>
</dbReference>
<dbReference type="PANTHER" id="PTHR47916">
    <property type="entry name" value="FRUCTOSE-BISPHOSPHATE ALDOLASE CLASS 1"/>
    <property type="match status" value="1"/>
</dbReference>
<dbReference type="InterPro" id="IPR050456">
    <property type="entry name" value="DeoC/FbaB_aldolase"/>
</dbReference>
<dbReference type="InterPro" id="IPR013785">
    <property type="entry name" value="Aldolase_TIM"/>
</dbReference>
<dbReference type="InterPro" id="IPR002915">
    <property type="entry name" value="DeoC/FbaB/LacD_aldolase"/>
</dbReference>
<gene>
    <name evidence="1" type="ORF">XD54_2130</name>
</gene>
<comment type="caution">
    <text evidence="1">The sequence shown here is derived from an EMBL/GenBank/DDBJ whole genome shotgun (WGS) entry which is preliminary data.</text>
</comment>
<dbReference type="Pfam" id="PF01791">
    <property type="entry name" value="DeoC"/>
    <property type="match status" value="1"/>
</dbReference>
<dbReference type="AlphaFoldDB" id="A0A101EJM5"/>
<organism evidence="1 2">
    <name type="scientific">Thermococcus sibiricus</name>
    <dbReference type="NCBI Taxonomy" id="172049"/>
    <lineage>
        <taxon>Archaea</taxon>
        <taxon>Methanobacteriati</taxon>
        <taxon>Methanobacteriota</taxon>
        <taxon>Thermococci</taxon>
        <taxon>Thermococcales</taxon>
        <taxon>Thermococcaceae</taxon>
        <taxon>Thermococcus</taxon>
    </lineage>
</organism>
<dbReference type="PANTHER" id="PTHR47916:SF1">
    <property type="entry name" value="3-HYDROXY-5-PHOSPHONOOXYPENTANE-2,4-DIONE THIOLASE"/>
    <property type="match status" value="1"/>
</dbReference>
<dbReference type="GO" id="GO:0016829">
    <property type="term" value="F:lyase activity"/>
    <property type="evidence" value="ECO:0007669"/>
    <property type="project" value="InterPro"/>
</dbReference>
<dbReference type="SUPFAM" id="SSF51569">
    <property type="entry name" value="Aldolase"/>
    <property type="match status" value="1"/>
</dbReference>
<reference evidence="2" key="1">
    <citation type="journal article" date="2015" name="MBio">
        <title>Genome-Resolved Metagenomic Analysis Reveals Roles for Candidate Phyla and Other Microbial Community Members in Biogeochemical Transformations in Oil Reservoirs.</title>
        <authorList>
            <person name="Hu P."/>
            <person name="Tom L."/>
            <person name="Singh A."/>
            <person name="Thomas B.C."/>
            <person name="Baker B.J."/>
            <person name="Piceno Y.M."/>
            <person name="Andersen G.L."/>
            <person name="Banfield J.F."/>
        </authorList>
    </citation>
    <scope>NUCLEOTIDE SEQUENCE [LARGE SCALE GENOMIC DNA]</scope>
</reference>
<dbReference type="PATRIC" id="fig|172049.5.peg.1228"/>
<accession>A0A101EJM5</accession>